<accession>A0A8D8QKH5</accession>
<dbReference type="AlphaFoldDB" id="A0A8D8QKH5"/>
<keyword evidence="1" id="KW-1133">Transmembrane helix</keyword>
<proteinExistence type="predicted"/>
<protein>
    <submittedName>
        <fullName evidence="2">Uncharacterized protein</fullName>
    </submittedName>
</protein>
<evidence type="ECO:0000313" key="2">
    <source>
        <dbReference type="EMBL" id="CAG6633639.1"/>
    </source>
</evidence>
<dbReference type="EMBL" id="HBUF01083260">
    <property type="protein sequence ID" value="CAG6633639.1"/>
    <property type="molecule type" value="Transcribed_RNA"/>
</dbReference>
<sequence>MIPSLLYIPRFPFLTKVFMLYILPSSCNGNNEIQMSGKDFCSRFVHALCFLSIDIGYLLYPLSPFFPLQCLAAWLCRTVLENRFEQIYNVYLFQILFVHILCTSMLIGDFEIFERNVEGFFQSVLCMIM</sequence>
<reference evidence="2" key="1">
    <citation type="submission" date="2021-05" db="EMBL/GenBank/DDBJ databases">
        <authorList>
            <person name="Alioto T."/>
            <person name="Alioto T."/>
            <person name="Gomez Garrido J."/>
        </authorList>
    </citation>
    <scope>NUCLEOTIDE SEQUENCE</scope>
</reference>
<keyword evidence="1" id="KW-0812">Transmembrane</keyword>
<keyword evidence="1" id="KW-0472">Membrane</keyword>
<name>A0A8D8QKH5_9HEMI</name>
<feature type="transmembrane region" description="Helical" evidence="1">
    <location>
        <begin position="44"/>
        <end position="66"/>
    </location>
</feature>
<evidence type="ECO:0000256" key="1">
    <source>
        <dbReference type="SAM" id="Phobius"/>
    </source>
</evidence>
<feature type="transmembrane region" description="Helical" evidence="1">
    <location>
        <begin position="86"/>
        <end position="107"/>
    </location>
</feature>
<organism evidence="2">
    <name type="scientific">Cacopsylla melanoneura</name>
    <dbReference type="NCBI Taxonomy" id="428564"/>
    <lineage>
        <taxon>Eukaryota</taxon>
        <taxon>Metazoa</taxon>
        <taxon>Ecdysozoa</taxon>
        <taxon>Arthropoda</taxon>
        <taxon>Hexapoda</taxon>
        <taxon>Insecta</taxon>
        <taxon>Pterygota</taxon>
        <taxon>Neoptera</taxon>
        <taxon>Paraneoptera</taxon>
        <taxon>Hemiptera</taxon>
        <taxon>Sternorrhyncha</taxon>
        <taxon>Psylloidea</taxon>
        <taxon>Psyllidae</taxon>
        <taxon>Psyllinae</taxon>
        <taxon>Cacopsylla</taxon>
    </lineage>
</organism>